<dbReference type="RefSeq" id="WP_163284603.1">
    <property type="nucleotide sequence ID" value="NZ_JAAGVY010000011.1"/>
</dbReference>
<comment type="caution">
    <text evidence="1">The sequence shown here is derived from an EMBL/GenBank/DDBJ whole genome shotgun (WGS) entry which is preliminary data.</text>
</comment>
<proteinExistence type="predicted"/>
<sequence length="229" mass="26791">MKVAISQSNYIPWKGYFDMIGKSDVFVLYDDMQYTKRDWRNRNKIKTPNGLIWLTIPVNVKGNYYQKISETRISEPGWAKKHLRSIELNYKKAACFDSVFPIIESWYNEVENFEFLSEVSHFFLENVCNQFGIQTQLVNSSKYDIKGSKTDALISVLEQIGNVDTYISGPAAKDYMEMDEFAKRNIEVEWMNYGAYPAYRQLHNGFEHRVSIIDLVLNSGFNRDLILQK</sequence>
<reference evidence="1 2" key="1">
    <citation type="submission" date="2020-02" db="EMBL/GenBank/DDBJ databases">
        <title>Out from the shadows clarifying the taxonomy of the family Cryomorphaceae and related taxa by utilizing the GTDB taxonomic framework.</title>
        <authorList>
            <person name="Bowman J.P."/>
        </authorList>
    </citation>
    <scope>NUCLEOTIDE SEQUENCE [LARGE SCALE GENOMIC DNA]</scope>
    <source>
        <strain evidence="1 2">QSSC 1-22</strain>
    </source>
</reference>
<dbReference type="Proteomes" id="UP000486602">
    <property type="component" value="Unassembled WGS sequence"/>
</dbReference>
<gene>
    <name evidence="1" type="ORF">G3O08_07810</name>
</gene>
<keyword evidence="2" id="KW-1185">Reference proteome</keyword>
<dbReference type="Pfam" id="PF08889">
    <property type="entry name" value="WbqC"/>
    <property type="match status" value="1"/>
</dbReference>
<accession>A0A7K3WP11</accession>
<dbReference type="InterPro" id="IPR014985">
    <property type="entry name" value="WbqC"/>
</dbReference>
<dbReference type="AlphaFoldDB" id="A0A7K3WP11"/>
<organism evidence="1 2">
    <name type="scientific">Cryomorpha ignava</name>
    <dbReference type="NCBI Taxonomy" id="101383"/>
    <lineage>
        <taxon>Bacteria</taxon>
        <taxon>Pseudomonadati</taxon>
        <taxon>Bacteroidota</taxon>
        <taxon>Flavobacteriia</taxon>
        <taxon>Flavobacteriales</taxon>
        <taxon>Cryomorphaceae</taxon>
        <taxon>Cryomorpha</taxon>
    </lineage>
</organism>
<name>A0A7K3WP11_9FLAO</name>
<dbReference type="EMBL" id="JAAGVY010000011">
    <property type="protein sequence ID" value="NEN23403.1"/>
    <property type="molecule type" value="Genomic_DNA"/>
</dbReference>
<evidence type="ECO:0000313" key="1">
    <source>
        <dbReference type="EMBL" id="NEN23403.1"/>
    </source>
</evidence>
<evidence type="ECO:0000313" key="2">
    <source>
        <dbReference type="Proteomes" id="UP000486602"/>
    </source>
</evidence>
<protein>
    <submittedName>
        <fullName evidence="1">WbqC family protein</fullName>
    </submittedName>
</protein>